<evidence type="ECO:0000256" key="2">
    <source>
        <dbReference type="SAM" id="Phobius"/>
    </source>
</evidence>
<comment type="caution">
    <text evidence="3">The sequence shown here is derived from an EMBL/GenBank/DDBJ whole genome shotgun (WGS) entry which is preliminary data.</text>
</comment>
<accession>A0A2G8JV22</accession>
<keyword evidence="2" id="KW-0812">Transmembrane</keyword>
<dbReference type="InterPro" id="IPR050769">
    <property type="entry name" value="NAT_camello-type"/>
</dbReference>
<dbReference type="PANTHER" id="PTHR13947:SF37">
    <property type="entry name" value="LD18367P"/>
    <property type="match status" value="1"/>
</dbReference>
<feature type="transmembrane region" description="Helical" evidence="2">
    <location>
        <begin position="63"/>
        <end position="87"/>
    </location>
</feature>
<dbReference type="InterPro" id="IPR016181">
    <property type="entry name" value="Acyl_CoA_acyltransferase"/>
</dbReference>
<dbReference type="Gene3D" id="3.40.630.30">
    <property type="match status" value="1"/>
</dbReference>
<dbReference type="EMBL" id="MRZV01001221">
    <property type="protein sequence ID" value="PIK39602.1"/>
    <property type="molecule type" value="Genomic_DNA"/>
</dbReference>
<dbReference type="GO" id="GO:0008080">
    <property type="term" value="F:N-acetyltransferase activity"/>
    <property type="evidence" value="ECO:0007669"/>
    <property type="project" value="InterPro"/>
</dbReference>
<dbReference type="AlphaFoldDB" id="A0A2G8JV22"/>
<proteinExistence type="predicted"/>
<dbReference type="Proteomes" id="UP000230750">
    <property type="component" value="Unassembled WGS sequence"/>
</dbReference>
<evidence type="ECO:0000313" key="3">
    <source>
        <dbReference type="EMBL" id="PIK39602.1"/>
    </source>
</evidence>
<dbReference type="PANTHER" id="PTHR13947">
    <property type="entry name" value="GNAT FAMILY N-ACETYLTRANSFERASE"/>
    <property type="match status" value="1"/>
</dbReference>
<dbReference type="STRING" id="307972.A0A2G8JV22"/>
<keyword evidence="2" id="KW-0472">Membrane</keyword>
<evidence type="ECO:0000256" key="1">
    <source>
        <dbReference type="ARBA" id="ARBA00022679"/>
    </source>
</evidence>
<gene>
    <name evidence="3" type="ORF">BSL78_23552</name>
</gene>
<organism evidence="3 4">
    <name type="scientific">Stichopus japonicus</name>
    <name type="common">Sea cucumber</name>
    <dbReference type="NCBI Taxonomy" id="307972"/>
    <lineage>
        <taxon>Eukaryota</taxon>
        <taxon>Metazoa</taxon>
        <taxon>Echinodermata</taxon>
        <taxon>Eleutherozoa</taxon>
        <taxon>Echinozoa</taxon>
        <taxon>Holothuroidea</taxon>
        <taxon>Aspidochirotacea</taxon>
        <taxon>Aspidochirotida</taxon>
        <taxon>Stichopodidae</taxon>
        <taxon>Apostichopus</taxon>
    </lineage>
</organism>
<dbReference type="OrthoDB" id="41532at2759"/>
<reference evidence="3 4" key="1">
    <citation type="journal article" date="2017" name="PLoS Biol.">
        <title>The sea cucumber genome provides insights into morphological evolution and visceral regeneration.</title>
        <authorList>
            <person name="Zhang X."/>
            <person name="Sun L."/>
            <person name="Yuan J."/>
            <person name="Sun Y."/>
            <person name="Gao Y."/>
            <person name="Zhang L."/>
            <person name="Li S."/>
            <person name="Dai H."/>
            <person name="Hamel J.F."/>
            <person name="Liu C."/>
            <person name="Yu Y."/>
            <person name="Liu S."/>
            <person name="Lin W."/>
            <person name="Guo K."/>
            <person name="Jin S."/>
            <person name="Xu P."/>
            <person name="Storey K.B."/>
            <person name="Huan P."/>
            <person name="Zhang T."/>
            <person name="Zhou Y."/>
            <person name="Zhang J."/>
            <person name="Lin C."/>
            <person name="Li X."/>
            <person name="Xing L."/>
            <person name="Huo D."/>
            <person name="Sun M."/>
            <person name="Wang L."/>
            <person name="Mercier A."/>
            <person name="Li F."/>
            <person name="Yang H."/>
            <person name="Xiang J."/>
        </authorList>
    </citation>
    <scope>NUCLEOTIDE SEQUENCE [LARGE SCALE GENOMIC DNA]</scope>
    <source>
        <strain evidence="3">Shaxun</strain>
        <tissue evidence="3">Muscle</tissue>
    </source>
</reference>
<dbReference type="SUPFAM" id="SSF55729">
    <property type="entry name" value="Acyl-CoA N-acyltransferases (Nat)"/>
    <property type="match status" value="1"/>
</dbReference>
<sequence>MAEVAIRPFHVSDGNCVQMRLRSAWRLEIPKQFNLTQVIAEQPAGHAIVVACVAVLYAIMGDIGMLCMAIPGFYIALYFVVLMVFLLKADELLLRELEDIPNSYQNVENSQFWVAESNAEEKEIVGTVGLLRKSDSLAEIRHLMVEDGQEKKFHITKSLLHTSIKFARDNNYTDIEILISAIREEHTKVFTDVGLKLKTTFYLPSKHLYILPMQILHVKVQDLNMELITDGSKLN</sequence>
<evidence type="ECO:0000313" key="4">
    <source>
        <dbReference type="Proteomes" id="UP000230750"/>
    </source>
</evidence>
<name>A0A2G8JV22_STIJA</name>
<protein>
    <submittedName>
        <fullName evidence="3">Putative N-acetyltransferase 8-like</fullName>
    </submittedName>
</protein>
<keyword evidence="4" id="KW-1185">Reference proteome</keyword>
<keyword evidence="2" id="KW-1133">Transmembrane helix</keyword>
<keyword evidence="1 3" id="KW-0808">Transferase</keyword>